<evidence type="ECO:0000256" key="1">
    <source>
        <dbReference type="SAM" id="MobiDB-lite"/>
    </source>
</evidence>
<name>A0A6A4LZ16_9ERIC</name>
<feature type="compositionally biased region" description="Basic residues" evidence="1">
    <location>
        <begin position="155"/>
        <end position="166"/>
    </location>
</feature>
<dbReference type="OrthoDB" id="1648765at2759"/>
<feature type="non-terminal residue" evidence="2">
    <location>
        <position position="1"/>
    </location>
</feature>
<feature type="region of interest" description="Disordered" evidence="1">
    <location>
        <begin position="181"/>
        <end position="200"/>
    </location>
</feature>
<dbReference type="AlphaFoldDB" id="A0A6A4LZ16"/>
<dbReference type="Proteomes" id="UP000428333">
    <property type="component" value="Linkage Group LG03"/>
</dbReference>
<proteinExistence type="predicted"/>
<keyword evidence="3" id="KW-1185">Reference proteome</keyword>
<organism evidence="2 3">
    <name type="scientific">Rhododendron williamsianum</name>
    <dbReference type="NCBI Taxonomy" id="262921"/>
    <lineage>
        <taxon>Eukaryota</taxon>
        <taxon>Viridiplantae</taxon>
        <taxon>Streptophyta</taxon>
        <taxon>Embryophyta</taxon>
        <taxon>Tracheophyta</taxon>
        <taxon>Spermatophyta</taxon>
        <taxon>Magnoliopsida</taxon>
        <taxon>eudicotyledons</taxon>
        <taxon>Gunneridae</taxon>
        <taxon>Pentapetalae</taxon>
        <taxon>asterids</taxon>
        <taxon>Ericales</taxon>
        <taxon>Ericaceae</taxon>
        <taxon>Ericoideae</taxon>
        <taxon>Rhodoreae</taxon>
        <taxon>Rhododendron</taxon>
    </lineage>
</organism>
<evidence type="ECO:0000313" key="2">
    <source>
        <dbReference type="EMBL" id="KAE9463385.1"/>
    </source>
</evidence>
<reference evidence="2 3" key="1">
    <citation type="journal article" date="2019" name="Genome Biol. Evol.">
        <title>The Rhododendron genome and chromosomal organization provide insight into shared whole-genome duplications across the heath family (Ericaceae).</title>
        <authorList>
            <person name="Soza V.L."/>
            <person name="Lindsley D."/>
            <person name="Waalkes A."/>
            <person name="Ramage E."/>
            <person name="Patwardhan R.P."/>
            <person name="Burton J.N."/>
            <person name="Adey A."/>
            <person name="Kumar A."/>
            <person name="Qiu R."/>
            <person name="Shendure J."/>
            <person name="Hall B."/>
        </authorList>
    </citation>
    <scope>NUCLEOTIDE SEQUENCE [LARGE SCALE GENOMIC DNA]</scope>
    <source>
        <strain evidence="2">RSF 1966-606</strain>
    </source>
</reference>
<gene>
    <name evidence="2" type="ORF">C3L33_04703</name>
</gene>
<sequence>MEMDECLLEFDIDEAIGDEDCEDLSMEGDHNLEEVVEPKVGMSFDSENEARDYYTSYGRTQGFGVIIRTSKKREDGQRTNVTYGCHRNGKAFDSDGKSERVMAKLLEAEAENEVCDDETNRPMFPEVQKDSISLTGRNGIVTCNTQKPVGDPSKRPRRGRPPINRKKPMIEKIIKTIRKSSKKLQASRGRANSIPGQVEDGDMDVRTIHTNALEFDEIITQESVDFSSSQIDLNQTPMELDEVL</sequence>
<comment type="caution">
    <text evidence="2">The sequence shown here is derived from an EMBL/GenBank/DDBJ whole genome shotgun (WGS) entry which is preliminary data.</text>
</comment>
<dbReference type="PANTHER" id="PTHR46328:SF35">
    <property type="entry name" value="PROTEIN FAR1-RELATED SEQUENCE 5-LIKE"/>
    <property type="match status" value="1"/>
</dbReference>
<evidence type="ECO:0008006" key="4">
    <source>
        <dbReference type="Google" id="ProtNLM"/>
    </source>
</evidence>
<feature type="region of interest" description="Disordered" evidence="1">
    <location>
        <begin position="145"/>
        <end position="166"/>
    </location>
</feature>
<protein>
    <recommendedName>
        <fullName evidence="4">FAR1 domain-containing protein</fullName>
    </recommendedName>
</protein>
<accession>A0A6A4LZ16</accession>
<evidence type="ECO:0000313" key="3">
    <source>
        <dbReference type="Proteomes" id="UP000428333"/>
    </source>
</evidence>
<dbReference type="PANTHER" id="PTHR46328">
    <property type="entry name" value="FAR-RED IMPAIRED RESPONSIVE (FAR1) FAMILY PROTEIN-RELATED"/>
    <property type="match status" value="1"/>
</dbReference>
<dbReference type="EMBL" id="QEFC01000572">
    <property type="protein sequence ID" value="KAE9463385.1"/>
    <property type="molecule type" value="Genomic_DNA"/>
</dbReference>